<feature type="transmembrane region" description="Helical" evidence="9">
    <location>
        <begin position="209"/>
        <end position="229"/>
    </location>
</feature>
<comment type="similarity">
    <text evidence="7">Belongs to the major facilitator superfamily. Proton-dependent oligopeptide transporter (POT/PTR) (TC 2.A.17) family.</text>
</comment>
<comment type="caution">
    <text evidence="10">The sequence shown here is derived from an EMBL/GenBank/DDBJ whole genome shotgun (WGS) entry which is preliminary data.</text>
</comment>
<evidence type="ECO:0000313" key="10">
    <source>
        <dbReference type="EMBL" id="GAA2624706.1"/>
    </source>
</evidence>
<feature type="transmembrane region" description="Helical" evidence="9">
    <location>
        <begin position="392"/>
        <end position="413"/>
    </location>
</feature>
<evidence type="ECO:0000256" key="9">
    <source>
        <dbReference type="SAM" id="Phobius"/>
    </source>
</evidence>
<feature type="transmembrane region" description="Helical" evidence="9">
    <location>
        <begin position="285"/>
        <end position="305"/>
    </location>
</feature>
<dbReference type="InterPro" id="IPR000109">
    <property type="entry name" value="POT_fam"/>
</dbReference>
<evidence type="ECO:0000256" key="5">
    <source>
        <dbReference type="ARBA" id="ARBA00022989"/>
    </source>
</evidence>
<proteinExistence type="inferred from homology"/>
<dbReference type="InterPro" id="IPR018456">
    <property type="entry name" value="PTR2_symporter_CS"/>
</dbReference>
<reference evidence="11" key="1">
    <citation type="journal article" date="2019" name="Int. J. Syst. Evol. Microbiol.">
        <title>The Global Catalogue of Microorganisms (GCM) 10K type strain sequencing project: providing services to taxonomists for standard genome sequencing and annotation.</title>
        <authorList>
            <consortium name="The Broad Institute Genomics Platform"/>
            <consortium name="The Broad Institute Genome Sequencing Center for Infectious Disease"/>
            <person name="Wu L."/>
            <person name="Ma J."/>
        </authorList>
    </citation>
    <scope>NUCLEOTIDE SEQUENCE [LARGE SCALE GENOMIC DNA]</scope>
    <source>
        <strain evidence="11">JCM 16373</strain>
    </source>
</reference>
<dbReference type="Proteomes" id="UP001501447">
    <property type="component" value="Unassembled WGS sequence"/>
</dbReference>
<dbReference type="RefSeq" id="WP_344568055.1">
    <property type="nucleotide sequence ID" value="NZ_BAAARJ010000014.1"/>
</dbReference>
<feature type="transmembrane region" description="Helical" evidence="9">
    <location>
        <begin position="120"/>
        <end position="137"/>
    </location>
</feature>
<dbReference type="CDD" id="cd17346">
    <property type="entry name" value="MFS_DtpA_like"/>
    <property type="match status" value="1"/>
</dbReference>
<evidence type="ECO:0000256" key="1">
    <source>
        <dbReference type="ARBA" id="ARBA00004651"/>
    </source>
</evidence>
<keyword evidence="4 7" id="KW-0812">Transmembrane</keyword>
<sequence>MSPRSSRDPDRDRRPAGSEPTGPGRQAADDGERGDPEQRDHRFLGHPLGLLTLSGLEVWERFSFLGMQAILVLFFSASQADNGLGMAPGAAASVAAGYSTLVYLLSVAGGWIADRMLGSYRSVLYGGVLIACGHYAMAVPVDAFTWTGLGLISAGTGMLKPNVAAMVGKLYRATDERRDAGFSLYYMSINVGAFFGPIVTGLLGEDIDWHWGFSAAAVGMTLGLIQYLAGRRHLAGRKESAEFALPPAAMRRAVWLIVGGVLACAALCAGLSLAGALTLPGFVDALTYAAMAAPLVYFTVIWRSPRVSAAERGRLRPFLVLWLASVAFNFVLFQSYTVLVLLTDAHVNTSVFGYHVPSSWISSALGAVSVLSAPFIAGTWQRMGPRQPHASNKLALGVLLGGLGFLVLVPAVLGKSGAGWQISLVWVVLAVLFIGVGDVLLEATGLSATSKLAPAAFSSQALALWFLSLALANGVQAQTVKFYGEISDSLYFTLNGAVAVVVALAVFAVAPWLRRTMHPVH</sequence>
<dbReference type="PANTHER" id="PTHR23517">
    <property type="entry name" value="RESISTANCE PROTEIN MDTM, PUTATIVE-RELATED-RELATED"/>
    <property type="match status" value="1"/>
</dbReference>
<dbReference type="Gene3D" id="1.20.1250.20">
    <property type="entry name" value="MFS general substrate transporter like domains"/>
    <property type="match status" value="1"/>
</dbReference>
<keyword evidence="11" id="KW-1185">Reference proteome</keyword>
<dbReference type="PANTHER" id="PTHR23517:SF15">
    <property type="entry name" value="PROTON-DEPENDENT OLIGOPEPTIDE FAMILY TRANSPORT PROTEIN"/>
    <property type="match status" value="1"/>
</dbReference>
<feature type="transmembrane region" description="Helical" evidence="9">
    <location>
        <begin position="452"/>
        <end position="472"/>
    </location>
</feature>
<feature type="transmembrane region" description="Helical" evidence="9">
    <location>
        <begin position="253"/>
        <end position="279"/>
    </location>
</feature>
<feature type="transmembrane region" description="Helical" evidence="9">
    <location>
        <begin position="317"/>
        <end position="339"/>
    </location>
</feature>
<dbReference type="InterPro" id="IPR036259">
    <property type="entry name" value="MFS_trans_sf"/>
</dbReference>
<feature type="transmembrane region" description="Helical" evidence="9">
    <location>
        <begin position="359"/>
        <end position="380"/>
    </location>
</feature>
<name>A0ABP6CTN3_9ACTN</name>
<evidence type="ECO:0000256" key="6">
    <source>
        <dbReference type="ARBA" id="ARBA00023136"/>
    </source>
</evidence>
<dbReference type="EMBL" id="BAAARJ010000014">
    <property type="protein sequence ID" value="GAA2624706.1"/>
    <property type="molecule type" value="Genomic_DNA"/>
</dbReference>
<gene>
    <name evidence="10" type="ORF">GCM10009863_44060</name>
</gene>
<accession>A0ABP6CTN3</accession>
<evidence type="ECO:0000256" key="8">
    <source>
        <dbReference type="SAM" id="MobiDB-lite"/>
    </source>
</evidence>
<keyword evidence="5 9" id="KW-1133">Transmembrane helix</keyword>
<evidence type="ECO:0000256" key="2">
    <source>
        <dbReference type="ARBA" id="ARBA00022448"/>
    </source>
</evidence>
<organism evidence="10 11">
    <name type="scientific">Streptomyces axinellae</name>
    <dbReference type="NCBI Taxonomy" id="552788"/>
    <lineage>
        <taxon>Bacteria</taxon>
        <taxon>Bacillati</taxon>
        <taxon>Actinomycetota</taxon>
        <taxon>Actinomycetes</taxon>
        <taxon>Kitasatosporales</taxon>
        <taxon>Streptomycetaceae</taxon>
        <taxon>Streptomyces</taxon>
    </lineage>
</organism>
<feature type="transmembrane region" description="Helical" evidence="9">
    <location>
        <begin position="492"/>
        <end position="513"/>
    </location>
</feature>
<dbReference type="Pfam" id="PF00854">
    <property type="entry name" value="PTR2"/>
    <property type="match status" value="1"/>
</dbReference>
<dbReference type="InterPro" id="IPR005279">
    <property type="entry name" value="Dipep/tripep_permease"/>
</dbReference>
<evidence type="ECO:0000256" key="3">
    <source>
        <dbReference type="ARBA" id="ARBA00022475"/>
    </source>
</evidence>
<dbReference type="PROSITE" id="PS01023">
    <property type="entry name" value="PTR2_2"/>
    <property type="match status" value="1"/>
</dbReference>
<dbReference type="InterPro" id="IPR050171">
    <property type="entry name" value="MFS_Transporters"/>
</dbReference>
<feature type="compositionally biased region" description="Basic and acidic residues" evidence="8">
    <location>
        <begin position="1"/>
        <end position="16"/>
    </location>
</feature>
<feature type="transmembrane region" description="Helical" evidence="9">
    <location>
        <begin position="90"/>
        <end position="113"/>
    </location>
</feature>
<feature type="transmembrane region" description="Helical" evidence="9">
    <location>
        <begin position="184"/>
        <end position="203"/>
    </location>
</feature>
<feature type="transmembrane region" description="Helical" evidence="9">
    <location>
        <begin position="58"/>
        <end position="78"/>
    </location>
</feature>
<keyword evidence="2 7" id="KW-0813">Transport</keyword>
<feature type="transmembrane region" description="Helical" evidence="9">
    <location>
        <begin position="143"/>
        <end position="163"/>
    </location>
</feature>
<evidence type="ECO:0000313" key="11">
    <source>
        <dbReference type="Proteomes" id="UP001501447"/>
    </source>
</evidence>
<protein>
    <submittedName>
        <fullName evidence="10">Peptide MFS transporter</fullName>
    </submittedName>
</protein>
<evidence type="ECO:0000256" key="7">
    <source>
        <dbReference type="RuleBase" id="RU003755"/>
    </source>
</evidence>
<feature type="transmembrane region" description="Helical" evidence="9">
    <location>
        <begin position="419"/>
        <end position="440"/>
    </location>
</feature>
<dbReference type="NCBIfam" id="TIGR00924">
    <property type="entry name" value="yjdL_sub1_fam"/>
    <property type="match status" value="1"/>
</dbReference>
<feature type="region of interest" description="Disordered" evidence="8">
    <location>
        <begin position="1"/>
        <end position="41"/>
    </location>
</feature>
<evidence type="ECO:0000256" key="4">
    <source>
        <dbReference type="ARBA" id="ARBA00022692"/>
    </source>
</evidence>
<keyword evidence="3" id="KW-1003">Cell membrane</keyword>
<keyword evidence="6 9" id="KW-0472">Membrane</keyword>
<comment type="subcellular location">
    <subcellularLocation>
        <location evidence="1">Cell membrane</location>
        <topology evidence="1">Multi-pass membrane protein</topology>
    </subcellularLocation>
    <subcellularLocation>
        <location evidence="7">Membrane</location>
        <topology evidence="7">Multi-pass membrane protein</topology>
    </subcellularLocation>
</comment>
<dbReference type="SUPFAM" id="SSF103473">
    <property type="entry name" value="MFS general substrate transporter"/>
    <property type="match status" value="1"/>
</dbReference>
<feature type="compositionally biased region" description="Basic and acidic residues" evidence="8">
    <location>
        <begin position="27"/>
        <end position="41"/>
    </location>
</feature>